<evidence type="ECO:0000256" key="1">
    <source>
        <dbReference type="SAM" id="SignalP"/>
    </source>
</evidence>
<sequence>MKRLLLSALALIALASCQRTEEVNSTSLRELTRNDVSFVNFSKVLTDKNLMTGNVESKIDGGGAGFSFILGRQSRNCNGFGVCEVTAFWIEIYTRSVNSDKLARSTDKFTGLITKSSSTVGELNDSEYCALLVLENKIDETKFNTSFTVDKDVYVEDKYVIKRGVYPLDKSIGENGGYKLDVVKL</sequence>
<dbReference type="Proteomes" id="UP000006276">
    <property type="component" value="Chromosome"/>
</dbReference>
<dbReference type="AlphaFoldDB" id="J9R2A4"/>
<evidence type="ECO:0000313" key="2">
    <source>
        <dbReference type="EMBL" id="AFR35934.1"/>
    </source>
</evidence>
<organism evidence="2 3">
    <name type="scientific">Riemerella anatipestifer RA-CH-1</name>
    <dbReference type="NCBI Taxonomy" id="1228997"/>
    <lineage>
        <taxon>Bacteria</taxon>
        <taxon>Pseudomonadati</taxon>
        <taxon>Bacteroidota</taxon>
        <taxon>Flavobacteriia</taxon>
        <taxon>Flavobacteriales</taxon>
        <taxon>Weeksellaceae</taxon>
        <taxon>Riemerella</taxon>
    </lineage>
</organism>
<dbReference type="RefSeq" id="WP_014938264.1">
    <property type="nucleotide sequence ID" value="NC_018609.1"/>
</dbReference>
<reference evidence="2 3" key="1">
    <citation type="submission" date="2012-09" db="EMBL/GenBank/DDBJ databases">
        <title>Riemerella anatipestifer vaccine strains.</title>
        <authorList>
            <person name="Chun C.A."/>
            <person name="Shu W.M."/>
            <person name="Kang Z.D."/>
            <person name="Jia W.X."/>
        </authorList>
    </citation>
    <scope>NUCLEOTIDE SEQUENCE [LARGE SCALE GENOMIC DNA]</scope>
    <source>
        <strain evidence="2 3">RA-CH-1</strain>
    </source>
</reference>
<gene>
    <name evidence="2" type="ORF">B739_1336</name>
</gene>
<name>J9R2A4_RIEAN</name>
<dbReference type="KEGG" id="rag:B739_1336"/>
<keyword evidence="1" id="KW-0732">Signal</keyword>
<feature type="chain" id="PRO_5003826673" description="Lipoprotein" evidence="1">
    <location>
        <begin position="22"/>
        <end position="185"/>
    </location>
</feature>
<feature type="signal peptide" evidence="1">
    <location>
        <begin position="1"/>
        <end position="21"/>
    </location>
</feature>
<dbReference type="EMBL" id="CP003787">
    <property type="protein sequence ID" value="AFR35934.1"/>
    <property type="molecule type" value="Genomic_DNA"/>
</dbReference>
<dbReference type="HOGENOM" id="CLU_1460240_0_0_10"/>
<keyword evidence="3" id="KW-1185">Reference proteome</keyword>
<proteinExistence type="predicted"/>
<dbReference type="PATRIC" id="fig|1228997.3.peg.1332"/>
<accession>J9R2A4</accession>
<dbReference type="PROSITE" id="PS51257">
    <property type="entry name" value="PROKAR_LIPOPROTEIN"/>
    <property type="match status" value="1"/>
</dbReference>
<evidence type="ECO:0000313" key="3">
    <source>
        <dbReference type="Proteomes" id="UP000006276"/>
    </source>
</evidence>
<protein>
    <recommendedName>
        <fullName evidence="4">Lipoprotein</fullName>
    </recommendedName>
</protein>
<evidence type="ECO:0008006" key="4">
    <source>
        <dbReference type="Google" id="ProtNLM"/>
    </source>
</evidence>